<accession>A0A1I6HP69</accession>
<reference evidence="3" key="1">
    <citation type="submission" date="2016-10" db="EMBL/GenBank/DDBJ databases">
        <authorList>
            <person name="Varghese N."/>
            <person name="Submissions S."/>
        </authorList>
    </citation>
    <scope>NUCLEOTIDE SEQUENCE [LARGE SCALE GENOMIC DNA]</scope>
    <source>
        <strain evidence="3">CGMCC 1.6294</strain>
    </source>
</reference>
<dbReference type="InterPro" id="IPR015001">
    <property type="entry name" value="DUF1850"/>
</dbReference>
<evidence type="ECO:0000313" key="2">
    <source>
        <dbReference type="EMBL" id="SFR56174.1"/>
    </source>
</evidence>
<evidence type="ECO:0000256" key="1">
    <source>
        <dbReference type="SAM" id="SignalP"/>
    </source>
</evidence>
<dbReference type="AlphaFoldDB" id="A0A1I6HP69"/>
<proteinExistence type="predicted"/>
<dbReference type="STRING" id="375760.SAMN04488073_2847"/>
<sequence>MISRSCYRRAVAAFVWFASTVVLTAEAEEGRAQRLVISDAQSTPIAEIALPPSGRWCLIWNHSVQGFPVTDCFRTEENRLILDSSQTPDFAAGLGYLAGRGILETNQKHGYRIVDMNVPISSNVLRLRVGSSTVNHRIRVDSRYVNLSQLAENQRVEIRLDLVGDKGSKTQ</sequence>
<feature type="signal peptide" evidence="1">
    <location>
        <begin position="1"/>
        <end position="27"/>
    </location>
</feature>
<dbReference type="RefSeq" id="WP_091991647.1">
    <property type="nucleotide sequence ID" value="NZ_FOYV01000002.1"/>
</dbReference>
<keyword evidence="3" id="KW-1185">Reference proteome</keyword>
<dbReference type="OrthoDB" id="7345320at2"/>
<organism evidence="2 3">
    <name type="scientific">Marinobacter gudaonensis</name>
    <dbReference type="NCBI Taxonomy" id="375760"/>
    <lineage>
        <taxon>Bacteria</taxon>
        <taxon>Pseudomonadati</taxon>
        <taxon>Pseudomonadota</taxon>
        <taxon>Gammaproteobacteria</taxon>
        <taxon>Pseudomonadales</taxon>
        <taxon>Marinobacteraceae</taxon>
        <taxon>Marinobacter</taxon>
    </lineage>
</organism>
<keyword evidence="1" id="KW-0732">Signal</keyword>
<gene>
    <name evidence="2" type="ORF">SAMN04488073_2847</name>
</gene>
<evidence type="ECO:0008006" key="4">
    <source>
        <dbReference type="Google" id="ProtNLM"/>
    </source>
</evidence>
<dbReference type="EMBL" id="FOYV01000002">
    <property type="protein sequence ID" value="SFR56174.1"/>
    <property type="molecule type" value="Genomic_DNA"/>
</dbReference>
<dbReference type="Pfam" id="PF08905">
    <property type="entry name" value="DUF1850"/>
    <property type="match status" value="1"/>
</dbReference>
<protein>
    <recommendedName>
        <fullName evidence="4">DUF1850 domain-containing protein</fullName>
    </recommendedName>
</protein>
<dbReference type="Proteomes" id="UP000199290">
    <property type="component" value="Unassembled WGS sequence"/>
</dbReference>
<name>A0A1I6HP69_9GAMM</name>
<evidence type="ECO:0000313" key="3">
    <source>
        <dbReference type="Proteomes" id="UP000199290"/>
    </source>
</evidence>
<feature type="chain" id="PRO_5011459510" description="DUF1850 domain-containing protein" evidence="1">
    <location>
        <begin position="28"/>
        <end position="171"/>
    </location>
</feature>